<dbReference type="Pfam" id="PF13487">
    <property type="entry name" value="HD_5"/>
    <property type="match status" value="1"/>
</dbReference>
<dbReference type="EMBL" id="JARVLH010000002">
    <property type="protein sequence ID" value="MEX5284660.1"/>
    <property type="molecule type" value="Genomic_DNA"/>
</dbReference>
<dbReference type="GO" id="GO:0016787">
    <property type="term" value="F:hydrolase activity"/>
    <property type="evidence" value="ECO:0007669"/>
    <property type="project" value="UniProtKB-KW"/>
</dbReference>
<accession>A0ABV3X388</accession>
<sequence>MIQIPMKNLKAGMITAQSIYNPLGASYLTKGMSLSEAYIERLRKTGLDGITVTSLDPKLKLLPPEDVVQEKTRISAIHNVAHVFQEVAENGTFDPKPLQSISETILLDLIAQRKNLIQLTDIRLHDTYTFAHSVNVAILSALVGMLLKFSQEELLKLTLGALLHDLGKVTIPLDVLTKPGHLSDSEWELMQGHPEAGRQRLKKMFPTDSLLSAIALQHHERMDGSGYPNHLRGEQIHRYARIAAIADVYDALTSVRPYKRAYTPSVAHRIMTTCSNGHFDLELLQLFFDNVAIYPIGTIVKTKEGYAIVQKTEFGRTQTPLICIFTNRDGKLLDNPYPFDLSEAPPDMLEGVLSDNELYHFVHRLNMDPAALLKKVAG</sequence>
<organism evidence="2 3">
    <name type="scientific">Selenomonas sputigena</name>
    <dbReference type="NCBI Taxonomy" id="69823"/>
    <lineage>
        <taxon>Bacteria</taxon>
        <taxon>Bacillati</taxon>
        <taxon>Bacillota</taxon>
        <taxon>Negativicutes</taxon>
        <taxon>Selenomonadales</taxon>
        <taxon>Selenomonadaceae</taxon>
        <taxon>Selenomonas</taxon>
    </lineage>
</organism>
<proteinExistence type="predicted"/>
<dbReference type="InterPro" id="IPR003607">
    <property type="entry name" value="HD/PDEase_dom"/>
</dbReference>
<evidence type="ECO:0000259" key="1">
    <source>
        <dbReference type="PROSITE" id="PS51832"/>
    </source>
</evidence>
<evidence type="ECO:0000313" key="3">
    <source>
        <dbReference type="Proteomes" id="UP001559623"/>
    </source>
</evidence>
<gene>
    <name evidence="2" type="ORF">QCO44_03260</name>
</gene>
<protein>
    <submittedName>
        <fullName evidence="2">HD-GYP domain-containing protein</fullName>
        <ecNumber evidence="2">3.1.4.-</ecNumber>
    </submittedName>
</protein>
<name>A0ABV3X388_9FIRM</name>
<dbReference type="InterPro" id="IPR037522">
    <property type="entry name" value="HD_GYP_dom"/>
</dbReference>
<evidence type="ECO:0000313" key="2">
    <source>
        <dbReference type="EMBL" id="MEX5284660.1"/>
    </source>
</evidence>
<dbReference type="PROSITE" id="PS51832">
    <property type="entry name" value="HD_GYP"/>
    <property type="match status" value="1"/>
</dbReference>
<dbReference type="RefSeq" id="WP_368846391.1">
    <property type="nucleotide sequence ID" value="NZ_CP194411.1"/>
</dbReference>
<comment type="caution">
    <text evidence="2">The sequence shown here is derived from an EMBL/GenBank/DDBJ whole genome shotgun (WGS) entry which is preliminary data.</text>
</comment>
<dbReference type="Gene3D" id="1.10.3210.10">
    <property type="entry name" value="Hypothetical protein af1432"/>
    <property type="match status" value="1"/>
</dbReference>
<keyword evidence="3" id="KW-1185">Reference proteome</keyword>
<feature type="domain" description="HD-GYP" evidence="1">
    <location>
        <begin position="107"/>
        <end position="303"/>
    </location>
</feature>
<dbReference type="EC" id="3.1.4.-" evidence="2"/>
<dbReference type="CDD" id="cd00077">
    <property type="entry name" value="HDc"/>
    <property type="match status" value="1"/>
</dbReference>
<reference evidence="2 3" key="1">
    <citation type="submission" date="2023-04" db="EMBL/GenBank/DDBJ databases">
        <title>Genome Sequence of Selenomonas sputigena ATCC 33150.</title>
        <authorList>
            <person name="Miller D.P."/>
            <person name="Anvari S."/>
            <person name="Polson S.W."/>
            <person name="Macdonald M."/>
            <person name="Mcdowell J.V."/>
        </authorList>
    </citation>
    <scope>NUCLEOTIDE SEQUENCE [LARGE SCALE GENOMIC DNA]</scope>
    <source>
        <strain evidence="2 3">ATCC 33150</strain>
    </source>
</reference>
<dbReference type="PANTHER" id="PTHR43155">
    <property type="entry name" value="CYCLIC DI-GMP PHOSPHODIESTERASE PA4108-RELATED"/>
    <property type="match status" value="1"/>
</dbReference>
<dbReference type="SUPFAM" id="SSF109604">
    <property type="entry name" value="HD-domain/PDEase-like"/>
    <property type="match status" value="1"/>
</dbReference>
<dbReference type="Proteomes" id="UP001559623">
    <property type="component" value="Unassembled WGS sequence"/>
</dbReference>
<dbReference type="SMART" id="SM00471">
    <property type="entry name" value="HDc"/>
    <property type="match status" value="1"/>
</dbReference>
<keyword evidence="2" id="KW-0378">Hydrolase</keyword>
<dbReference type="PANTHER" id="PTHR43155:SF2">
    <property type="entry name" value="CYCLIC DI-GMP PHOSPHODIESTERASE PA4108"/>
    <property type="match status" value="1"/>
</dbReference>